<feature type="compositionally biased region" description="Basic residues" evidence="2">
    <location>
        <begin position="34"/>
        <end position="47"/>
    </location>
</feature>
<dbReference type="EMBL" id="JAUEDM010000003">
    <property type="protein sequence ID" value="KAK3321943.1"/>
    <property type="molecule type" value="Genomic_DNA"/>
</dbReference>
<feature type="compositionally biased region" description="Basic residues" evidence="2">
    <location>
        <begin position="209"/>
        <end position="222"/>
    </location>
</feature>
<reference evidence="3" key="1">
    <citation type="journal article" date="2023" name="Mol. Phylogenet. Evol.">
        <title>Genome-scale phylogeny and comparative genomics of the fungal order Sordariales.</title>
        <authorList>
            <person name="Hensen N."/>
            <person name="Bonometti L."/>
            <person name="Westerberg I."/>
            <person name="Brannstrom I.O."/>
            <person name="Guillou S."/>
            <person name="Cros-Aarteil S."/>
            <person name="Calhoun S."/>
            <person name="Haridas S."/>
            <person name="Kuo A."/>
            <person name="Mondo S."/>
            <person name="Pangilinan J."/>
            <person name="Riley R."/>
            <person name="LaButti K."/>
            <person name="Andreopoulos B."/>
            <person name="Lipzen A."/>
            <person name="Chen C."/>
            <person name="Yan M."/>
            <person name="Daum C."/>
            <person name="Ng V."/>
            <person name="Clum A."/>
            <person name="Steindorff A."/>
            <person name="Ohm R.A."/>
            <person name="Martin F."/>
            <person name="Silar P."/>
            <person name="Natvig D.O."/>
            <person name="Lalanne C."/>
            <person name="Gautier V."/>
            <person name="Ament-Velasquez S.L."/>
            <person name="Kruys A."/>
            <person name="Hutchinson M.I."/>
            <person name="Powell A.J."/>
            <person name="Barry K."/>
            <person name="Miller A.N."/>
            <person name="Grigoriev I.V."/>
            <person name="Debuchy R."/>
            <person name="Gladieux P."/>
            <person name="Hiltunen Thoren M."/>
            <person name="Johannesson H."/>
        </authorList>
    </citation>
    <scope>NUCLEOTIDE SEQUENCE</scope>
    <source>
        <strain evidence="3">CBS 118394</strain>
    </source>
</reference>
<organism evidence="3 4">
    <name type="scientific">Apodospora peruviana</name>
    <dbReference type="NCBI Taxonomy" id="516989"/>
    <lineage>
        <taxon>Eukaryota</taxon>
        <taxon>Fungi</taxon>
        <taxon>Dikarya</taxon>
        <taxon>Ascomycota</taxon>
        <taxon>Pezizomycotina</taxon>
        <taxon>Sordariomycetes</taxon>
        <taxon>Sordariomycetidae</taxon>
        <taxon>Sordariales</taxon>
        <taxon>Lasiosphaeriaceae</taxon>
        <taxon>Apodospora</taxon>
    </lineage>
</organism>
<feature type="compositionally biased region" description="Polar residues" evidence="2">
    <location>
        <begin position="16"/>
        <end position="31"/>
    </location>
</feature>
<evidence type="ECO:0000256" key="2">
    <source>
        <dbReference type="SAM" id="MobiDB-lite"/>
    </source>
</evidence>
<proteinExistence type="predicted"/>
<keyword evidence="4" id="KW-1185">Reference proteome</keyword>
<feature type="coiled-coil region" evidence="1">
    <location>
        <begin position="102"/>
        <end position="129"/>
    </location>
</feature>
<evidence type="ECO:0000313" key="4">
    <source>
        <dbReference type="Proteomes" id="UP001283341"/>
    </source>
</evidence>
<feature type="compositionally biased region" description="Polar residues" evidence="2">
    <location>
        <begin position="55"/>
        <end position="65"/>
    </location>
</feature>
<evidence type="ECO:0000313" key="3">
    <source>
        <dbReference type="EMBL" id="KAK3321943.1"/>
    </source>
</evidence>
<reference evidence="3" key="2">
    <citation type="submission" date="2023-06" db="EMBL/GenBank/DDBJ databases">
        <authorList>
            <consortium name="Lawrence Berkeley National Laboratory"/>
            <person name="Haridas S."/>
            <person name="Hensen N."/>
            <person name="Bonometti L."/>
            <person name="Westerberg I."/>
            <person name="Brannstrom I.O."/>
            <person name="Guillou S."/>
            <person name="Cros-Aarteil S."/>
            <person name="Calhoun S."/>
            <person name="Kuo A."/>
            <person name="Mondo S."/>
            <person name="Pangilinan J."/>
            <person name="Riley R."/>
            <person name="Labutti K."/>
            <person name="Andreopoulos B."/>
            <person name="Lipzen A."/>
            <person name="Chen C."/>
            <person name="Yanf M."/>
            <person name="Daum C."/>
            <person name="Ng V."/>
            <person name="Clum A."/>
            <person name="Steindorff A."/>
            <person name="Ohm R."/>
            <person name="Martin F."/>
            <person name="Silar P."/>
            <person name="Natvig D."/>
            <person name="Lalanne C."/>
            <person name="Gautier V."/>
            <person name="Ament-Velasquez S.L."/>
            <person name="Kruys A."/>
            <person name="Hutchinson M.I."/>
            <person name="Powell A.J."/>
            <person name="Barry K."/>
            <person name="Miller A.N."/>
            <person name="Grigoriev I.V."/>
            <person name="Debuchy R."/>
            <person name="Gladieux P."/>
            <person name="Thoren M.H."/>
            <person name="Johannesson H."/>
        </authorList>
    </citation>
    <scope>NUCLEOTIDE SEQUENCE</scope>
    <source>
        <strain evidence="3">CBS 118394</strain>
    </source>
</reference>
<gene>
    <name evidence="3" type="ORF">B0H66DRAFT_552979</name>
</gene>
<dbReference type="AlphaFoldDB" id="A0AAE0IB66"/>
<comment type="caution">
    <text evidence="3">The sequence shown here is derived from an EMBL/GenBank/DDBJ whole genome shotgun (WGS) entry which is preliminary data.</text>
</comment>
<keyword evidence="1" id="KW-0175">Coiled coil</keyword>
<name>A0AAE0IB66_9PEZI</name>
<protein>
    <submittedName>
        <fullName evidence="3">Uncharacterized protein</fullName>
    </submittedName>
</protein>
<evidence type="ECO:0000256" key="1">
    <source>
        <dbReference type="SAM" id="Coils"/>
    </source>
</evidence>
<sequence>MSKYLGKRQLEYFSSIPDSNGNDDPPTTDSPSVKRAKRIQKSERKKGKHDDGSTGKMNDANNTSPHLLGSTPAEIHAYLMKKIEEGKQHTAVKKSGDHDETMNGQNSNLQEINKSLKLLDEKANKANTVALMFSSNLADFKRDILAVEERSQRNEARAAIRHQILFAALKKISRDVNQIKAANAVVSYSKDSDADAAAAGTPGGETPHPKRPKSPVLAKRKSMSLSDPTARSTMERLLAQYMEKMDQAATVDEVRETGKLCIKYAVDLIKTYLD</sequence>
<accession>A0AAE0IB66</accession>
<feature type="region of interest" description="Disordered" evidence="2">
    <location>
        <begin position="1"/>
        <end position="69"/>
    </location>
</feature>
<feature type="region of interest" description="Disordered" evidence="2">
    <location>
        <begin position="192"/>
        <end position="229"/>
    </location>
</feature>
<dbReference type="Proteomes" id="UP001283341">
    <property type="component" value="Unassembled WGS sequence"/>
</dbReference>